<reference evidence="1" key="2">
    <citation type="journal article" date="2015" name="Fish Shellfish Immunol.">
        <title>Early steps in the European eel (Anguilla anguilla)-Vibrio vulnificus interaction in the gills: Role of the RtxA13 toxin.</title>
        <authorList>
            <person name="Callol A."/>
            <person name="Pajuelo D."/>
            <person name="Ebbesson L."/>
            <person name="Teles M."/>
            <person name="MacKenzie S."/>
            <person name="Amaro C."/>
        </authorList>
    </citation>
    <scope>NUCLEOTIDE SEQUENCE</scope>
</reference>
<proteinExistence type="predicted"/>
<dbReference type="EMBL" id="GBXM01012213">
    <property type="protein sequence ID" value="JAH96364.1"/>
    <property type="molecule type" value="Transcribed_RNA"/>
</dbReference>
<protein>
    <submittedName>
        <fullName evidence="1">Uncharacterized protein</fullName>
    </submittedName>
</protein>
<dbReference type="AlphaFoldDB" id="A0A0E9X1B6"/>
<accession>A0A0E9X1B6</accession>
<name>A0A0E9X1B6_ANGAN</name>
<organism evidence="1">
    <name type="scientific">Anguilla anguilla</name>
    <name type="common">European freshwater eel</name>
    <name type="synonym">Muraena anguilla</name>
    <dbReference type="NCBI Taxonomy" id="7936"/>
    <lineage>
        <taxon>Eukaryota</taxon>
        <taxon>Metazoa</taxon>
        <taxon>Chordata</taxon>
        <taxon>Craniata</taxon>
        <taxon>Vertebrata</taxon>
        <taxon>Euteleostomi</taxon>
        <taxon>Actinopterygii</taxon>
        <taxon>Neopterygii</taxon>
        <taxon>Teleostei</taxon>
        <taxon>Anguilliformes</taxon>
        <taxon>Anguillidae</taxon>
        <taxon>Anguilla</taxon>
    </lineage>
</organism>
<reference evidence="1" key="1">
    <citation type="submission" date="2014-11" db="EMBL/GenBank/DDBJ databases">
        <authorList>
            <person name="Amaro Gonzalez C."/>
        </authorList>
    </citation>
    <scope>NUCLEOTIDE SEQUENCE</scope>
</reference>
<evidence type="ECO:0000313" key="1">
    <source>
        <dbReference type="EMBL" id="JAH96364.1"/>
    </source>
</evidence>
<sequence length="111" mass="12286">MYTFTSTLCSHNQRGAQGPGCCSLGNGSSEAGRPSPLFSAPAYRMLITQQLTVVAQYMGKRTSKIKNLNNPKLFKKISIQLAPTEVIMVRINLILIINSICCKHIRNNAFR</sequence>